<dbReference type="eggNOG" id="COG0789">
    <property type="taxonomic scope" value="Bacteria"/>
</dbReference>
<dbReference type="SMART" id="SM00422">
    <property type="entry name" value="HTH_MERR"/>
    <property type="match status" value="1"/>
</dbReference>
<dbReference type="Gene3D" id="1.10.490.50">
    <property type="entry name" value="Antibiotic binding domain of TipA-like multidrug resistance regulators"/>
    <property type="match status" value="1"/>
</dbReference>
<dbReference type="InterPro" id="IPR000551">
    <property type="entry name" value="MerR-type_HTH_dom"/>
</dbReference>
<keyword evidence="2" id="KW-0238">DNA-binding</keyword>
<dbReference type="STRING" id="292459.STH1458"/>
<dbReference type="PANTHER" id="PTHR30204:SF90">
    <property type="entry name" value="HTH-TYPE TRANSCRIPTIONAL ACTIVATOR MTA"/>
    <property type="match status" value="1"/>
</dbReference>
<dbReference type="RefSeq" id="WP_011195588.1">
    <property type="nucleotide sequence ID" value="NC_006177.1"/>
</dbReference>
<dbReference type="InterPro" id="IPR047057">
    <property type="entry name" value="MerR_fam"/>
</dbReference>
<dbReference type="EMBL" id="AP006840">
    <property type="protein sequence ID" value="BAD40443.1"/>
    <property type="molecule type" value="Genomic_DNA"/>
</dbReference>
<keyword evidence="3" id="KW-0010">Activator</keyword>
<evidence type="ECO:0000256" key="2">
    <source>
        <dbReference type="ARBA" id="ARBA00023125"/>
    </source>
</evidence>
<organism evidence="6 7">
    <name type="scientific">Symbiobacterium thermophilum (strain DSM 24528 / JCM 14929 / IAM 14863 / T)</name>
    <dbReference type="NCBI Taxonomy" id="292459"/>
    <lineage>
        <taxon>Bacteria</taxon>
        <taxon>Bacillati</taxon>
        <taxon>Bacillota</taxon>
        <taxon>Clostridia</taxon>
        <taxon>Eubacteriales</taxon>
        <taxon>Symbiobacteriaceae</taxon>
        <taxon>Symbiobacterium</taxon>
    </lineage>
</organism>
<evidence type="ECO:0000313" key="7">
    <source>
        <dbReference type="Proteomes" id="UP000000417"/>
    </source>
</evidence>
<dbReference type="PRINTS" id="PR00040">
    <property type="entry name" value="HTHMERR"/>
</dbReference>
<dbReference type="GO" id="GO:0003677">
    <property type="term" value="F:DNA binding"/>
    <property type="evidence" value="ECO:0007669"/>
    <property type="project" value="UniProtKB-KW"/>
</dbReference>
<feature type="domain" description="HTH merR-type" evidence="5">
    <location>
        <begin position="2"/>
        <end position="71"/>
    </location>
</feature>
<sequence>MALTVKAVAELAGISVRTLHHYDEIGLLKPAGQSAAGYRLYSREDLERLQQILLFRELGFSLREIAAILESPGFDRRQALLAHREALLQRKARIERLIATVDRTLAAMEREDAPMDTREEMKELFDGFDPGEYEEEARQRWGGSREFRESAERTRKYTRQDWQRIAAEDGEIYGNIARLMDRDPADPAVQEWVGRWHEHISKWYYDCSLEVFRGLGEMYVQDERFTRNIDMTKPGLARFLRDAMQIYCDRREGK</sequence>
<dbReference type="PROSITE" id="PS50937">
    <property type="entry name" value="HTH_MERR_2"/>
    <property type="match status" value="1"/>
</dbReference>
<dbReference type="Proteomes" id="UP000000417">
    <property type="component" value="Chromosome"/>
</dbReference>
<dbReference type="Pfam" id="PF13411">
    <property type="entry name" value="MerR_1"/>
    <property type="match status" value="1"/>
</dbReference>
<dbReference type="Gene3D" id="1.10.1660.10">
    <property type="match status" value="1"/>
</dbReference>
<dbReference type="AlphaFoldDB" id="Q67PF0"/>
<accession>Q67PF0</accession>
<keyword evidence="7" id="KW-1185">Reference proteome</keyword>
<dbReference type="InterPro" id="IPR009061">
    <property type="entry name" value="DNA-bd_dom_put_sf"/>
</dbReference>
<dbReference type="SUPFAM" id="SSF89082">
    <property type="entry name" value="Antibiotic binding domain of TipA-like multidrug resistance regulators"/>
    <property type="match status" value="1"/>
</dbReference>
<dbReference type="HOGENOM" id="CLU_060077_0_6_9"/>
<dbReference type="SUPFAM" id="SSF46955">
    <property type="entry name" value="Putative DNA-binding domain"/>
    <property type="match status" value="1"/>
</dbReference>
<gene>
    <name evidence="6" type="ordered locus">STH1458</name>
</gene>
<dbReference type="OrthoDB" id="9814833at2"/>
<keyword evidence="4" id="KW-0804">Transcription</keyword>
<keyword evidence="1" id="KW-0805">Transcription regulation</keyword>
<dbReference type="Pfam" id="PF07739">
    <property type="entry name" value="TipAS"/>
    <property type="match status" value="1"/>
</dbReference>
<dbReference type="CDD" id="cd01106">
    <property type="entry name" value="HTH_TipAL-Mta"/>
    <property type="match status" value="1"/>
</dbReference>
<dbReference type="GO" id="GO:0003700">
    <property type="term" value="F:DNA-binding transcription factor activity"/>
    <property type="evidence" value="ECO:0007669"/>
    <property type="project" value="InterPro"/>
</dbReference>
<dbReference type="KEGG" id="sth:STH1458"/>
<reference evidence="6 7" key="1">
    <citation type="journal article" date="2004" name="Nucleic Acids Res.">
        <title>Genome sequence of Symbiobacterium thermophilum, an uncultivable bacterium that depends on microbial commensalism.</title>
        <authorList>
            <person name="Ueda K."/>
            <person name="Yamashita A."/>
            <person name="Ishikawa J."/>
            <person name="Shimada M."/>
            <person name="Watsuji T."/>
            <person name="Morimura K."/>
            <person name="Ikeda H."/>
            <person name="Hattori M."/>
            <person name="Beppu T."/>
        </authorList>
    </citation>
    <scope>NUCLEOTIDE SEQUENCE [LARGE SCALE GENOMIC DNA]</scope>
    <source>
        <strain evidence="7">T / IAM 14863</strain>
    </source>
</reference>
<evidence type="ECO:0000256" key="3">
    <source>
        <dbReference type="ARBA" id="ARBA00023159"/>
    </source>
</evidence>
<dbReference type="PANTHER" id="PTHR30204">
    <property type="entry name" value="REDOX-CYCLING DRUG-SENSING TRANSCRIPTIONAL ACTIVATOR SOXR"/>
    <property type="match status" value="1"/>
</dbReference>
<dbReference type="InterPro" id="IPR012925">
    <property type="entry name" value="TipAS_dom"/>
</dbReference>
<evidence type="ECO:0000256" key="1">
    <source>
        <dbReference type="ARBA" id="ARBA00023015"/>
    </source>
</evidence>
<evidence type="ECO:0000313" key="6">
    <source>
        <dbReference type="EMBL" id="BAD40443.1"/>
    </source>
</evidence>
<dbReference type="InterPro" id="IPR036244">
    <property type="entry name" value="TipA-like_antibiotic-bd"/>
</dbReference>
<proteinExistence type="predicted"/>
<evidence type="ECO:0000256" key="4">
    <source>
        <dbReference type="ARBA" id="ARBA00023163"/>
    </source>
</evidence>
<protein>
    <submittedName>
        <fullName evidence="6">MerR family transcriptional regulator</fullName>
    </submittedName>
</protein>
<name>Q67PF0_SYMTH</name>
<evidence type="ECO:0000259" key="5">
    <source>
        <dbReference type="PROSITE" id="PS50937"/>
    </source>
</evidence>